<gene>
    <name evidence="1" type="ORF">FB550_106192</name>
</gene>
<accession>A0A561DCL4</accession>
<dbReference type="EMBL" id="VIVN01000006">
    <property type="protein sequence ID" value="TWE01135.1"/>
    <property type="molecule type" value="Genomic_DNA"/>
</dbReference>
<keyword evidence="2" id="KW-1185">Reference proteome</keyword>
<comment type="caution">
    <text evidence="1">The sequence shown here is derived from an EMBL/GenBank/DDBJ whole genome shotgun (WGS) entry which is preliminary data.</text>
</comment>
<dbReference type="Pfam" id="PF13790">
    <property type="entry name" value="SR1P"/>
    <property type="match status" value="1"/>
</dbReference>
<dbReference type="InterPro" id="IPR025236">
    <property type="entry name" value="SR1P"/>
</dbReference>
<organism evidence="1 2">
    <name type="scientific">Neobacillus bataviensis</name>
    <dbReference type="NCBI Taxonomy" id="220685"/>
    <lineage>
        <taxon>Bacteria</taxon>
        <taxon>Bacillati</taxon>
        <taxon>Bacillota</taxon>
        <taxon>Bacilli</taxon>
        <taxon>Bacillales</taxon>
        <taxon>Bacillaceae</taxon>
        <taxon>Neobacillus</taxon>
    </lineage>
</organism>
<evidence type="ECO:0000313" key="2">
    <source>
        <dbReference type="Proteomes" id="UP000319671"/>
    </source>
</evidence>
<dbReference type="AlphaFoldDB" id="A0A561DCL4"/>
<sequence>MMGEKLIEKQGTIICQVCEKVIDTVESTEGVKTWYGMCQDCSGEKKED</sequence>
<reference evidence="1 2" key="1">
    <citation type="submission" date="2019-06" db="EMBL/GenBank/DDBJ databases">
        <title>Sorghum-associated microbial communities from plants grown in Nebraska, USA.</title>
        <authorList>
            <person name="Schachtman D."/>
        </authorList>
    </citation>
    <scope>NUCLEOTIDE SEQUENCE [LARGE SCALE GENOMIC DNA]</scope>
    <source>
        <strain evidence="1 2">2482</strain>
    </source>
</reference>
<name>A0A561DCL4_9BACI</name>
<protein>
    <submittedName>
        <fullName evidence="1">SR1 protein</fullName>
    </submittedName>
</protein>
<evidence type="ECO:0000313" key="1">
    <source>
        <dbReference type="EMBL" id="TWE01135.1"/>
    </source>
</evidence>
<dbReference type="Proteomes" id="UP000319671">
    <property type="component" value="Unassembled WGS sequence"/>
</dbReference>
<proteinExistence type="predicted"/>